<keyword evidence="6 7" id="KW-0472">Membrane</keyword>
<proteinExistence type="predicted"/>
<dbReference type="InterPro" id="IPR036259">
    <property type="entry name" value="MFS_trans_sf"/>
</dbReference>
<dbReference type="PANTHER" id="PTHR23513">
    <property type="entry name" value="INTEGRAL MEMBRANE EFFLUX PROTEIN-RELATED"/>
    <property type="match status" value="1"/>
</dbReference>
<comment type="caution">
    <text evidence="8">The sequence shown here is derived from an EMBL/GenBank/DDBJ whole genome shotgun (WGS) entry which is preliminary data.</text>
</comment>
<feature type="transmembrane region" description="Helical" evidence="7">
    <location>
        <begin position="348"/>
        <end position="371"/>
    </location>
</feature>
<keyword evidence="3" id="KW-1003">Cell membrane</keyword>
<feature type="transmembrane region" description="Helical" evidence="7">
    <location>
        <begin position="228"/>
        <end position="250"/>
    </location>
</feature>
<keyword evidence="9" id="KW-1185">Reference proteome</keyword>
<evidence type="ECO:0000256" key="3">
    <source>
        <dbReference type="ARBA" id="ARBA00022475"/>
    </source>
</evidence>
<comment type="subcellular location">
    <subcellularLocation>
        <location evidence="1">Cell membrane</location>
        <topology evidence="1">Multi-pass membrane protein</topology>
    </subcellularLocation>
</comment>
<accession>A0ABW0UN52</accession>
<feature type="transmembrane region" description="Helical" evidence="7">
    <location>
        <begin position="101"/>
        <end position="126"/>
    </location>
</feature>
<dbReference type="SUPFAM" id="SSF103473">
    <property type="entry name" value="MFS general substrate transporter"/>
    <property type="match status" value="1"/>
</dbReference>
<organism evidence="8 9">
    <name type="scientific">Streptomyces bullii</name>
    <dbReference type="NCBI Taxonomy" id="349910"/>
    <lineage>
        <taxon>Bacteria</taxon>
        <taxon>Bacillati</taxon>
        <taxon>Actinomycetota</taxon>
        <taxon>Actinomycetes</taxon>
        <taxon>Kitasatosporales</taxon>
        <taxon>Streptomycetaceae</taxon>
        <taxon>Streptomyces</taxon>
    </lineage>
</organism>
<name>A0ABW0UN52_9ACTN</name>
<gene>
    <name evidence="8" type="ORF">ACFPZJ_12500</name>
</gene>
<dbReference type="InterPro" id="IPR010290">
    <property type="entry name" value="TM_effector"/>
</dbReference>
<reference evidence="9" key="1">
    <citation type="journal article" date="2019" name="Int. J. Syst. Evol. Microbiol.">
        <title>The Global Catalogue of Microorganisms (GCM) 10K type strain sequencing project: providing services to taxonomists for standard genome sequencing and annotation.</title>
        <authorList>
            <consortium name="The Broad Institute Genomics Platform"/>
            <consortium name="The Broad Institute Genome Sequencing Center for Infectious Disease"/>
            <person name="Wu L."/>
            <person name="Ma J."/>
        </authorList>
    </citation>
    <scope>NUCLEOTIDE SEQUENCE [LARGE SCALE GENOMIC DNA]</scope>
    <source>
        <strain evidence="9">CGMCC 4.7248</strain>
    </source>
</reference>
<dbReference type="EMBL" id="JBHSNY010000004">
    <property type="protein sequence ID" value="MFC5634582.1"/>
    <property type="molecule type" value="Genomic_DNA"/>
</dbReference>
<dbReference type="RefSeq" id="WP_381020511.1">
    <property type="nucleotide sequence ID" value="NZ_JBHSNY010000004.1"/>
</dbReference>
<keyword evidence="2" id="KW-0813">Transport</keyword>
<dbReference type="Proteomes" id="UP001596154">
    <property type="component" value="Unassembled WGS sequence"/>
</dbReference>
<sequence length="415" mass="44050">MTTQAPDARNATAARMFWRFWLASTVSRAGSNMTSVALPLVALIVLEATTFQVTLLAAASQAAWLFLGLPAGVIVQRYPLRDLQVAMDLVRMAAMGSVPIAWWLDALTYPHLLLVALITSLASVLFDVGNSTFLPALVSKEELTSRNSLISGTEAVTQTGGRSLSGLLVTLIGAVGVLLIDAVTYLVSAVILRTLPERRPETKSNVPALQLIREGWDFVVRHPVMRPCMIWATVINFVSAALVALTPLYLVREAGVSAAVVGVVIAMNGVGALIASAAAPKFAARVGTARAMIWSGLIGGIITLAIPFTTTLGTVFFFLLGNIGFQFGVVTGSIMARTHRQVESPPELLSRVMATVRFVSWGVLPLGAALSGVLAEVAGLRPALWFVCAGALIPPLILIMSPVRESRELSRAQEG</sequence>
<evidence type="ECO:0000256" key="7">
    <source>
        <dbReference type="SAM" id="Phobius"/>
    </source>
</evidence>
<feature type="transmembrane region" description="Helical" evidence="7">
    <location>
        <begin position="291"/>
        <end position="309"/>
    </location>
</feature>
<feature type="transmembrane region" description="Helical" evidence="7">
    <location>
        <begin position="383"/>
        <end position="403"/>
    </location>
</feature>
<feature type="transmembrane region" description="Helical" evidence="7">
    <location>
        <begin position="167"/>
        <end position="192"/>
    </location>
</feature>
<feature type="transmembrane region" description="Helical" evidence="7">
    <location>
        <begin position="315"/>
        <end position="336"/>
    </location>
</feature>
<dbReference type="CDD" id="cd06173">
    <property type="entry name" value="MFS_MefA_like"/>
    <property type="match status" value="1"/>
</dbReference>
<dbReference type="Pfam" id="PF05977">
    <property type="entry name" value="MFS_3"/>
    <property type="match status" value="1"/>
</dbReference>
<keyword evidence="5 7" id="KW-1133">Transmembrane helix</keyword>
<feature type="transmembrane region" description="Helical" evidence="7">
    <location>
        <begin position="62"/>
        <end position="80"/>
    </location>
</feature>
<evidence type="ECO:0000256" key="1">
    <source>
        <dbReference type="ARBA" id="ARBA00004651"/>
    </source>
</evidence>
<keyword evidence="4 7" id="KW-0812">Transmembrane</keyword>
<evidence type="ECO:0000313" key="9">
    <source>
        <dbReference type="Proteomes" id="UP001596154"/>
    </source>
</evidence>
<evidence type="ECO:0000256" key="2">
    <source>
        <dbReference type="ARBA" id="ARBA00022448"/>
    </source>
</evidence>
<protein>
    <submittedName>
        <fullName evidence="8">MFS transporter</fullName>
    </submittedName>
</protein>
<evidence type="ECO:0000256" key="5">
    <source>
        <dbReference type="ARBA" id="ARBA00022989"/>
    </source>
</evidence>
<feature type="transmembrane region" description="Helical" evidence="7">
    <location>
        <begin position="256"/>
        <end position="279"/>
    </location>
</feature>
<dbReference type="PANTHER" id="PTHR23513:SF6">
    <property type="entry name" value="MAJOR FACILITATOR SUPERFAMILY ASSOCIATED DOMAIN-CONTAINING PROTEIN"/>
    <property type="match status" value="1"/>
</dbReference>
<evidence type="ECO:0000313" key="8">
    <source>
        <dbReference type="EMBL" id="MFC5634582.1"/>
    </source>
</evidence>
<evidence type="ECO:0000256" key="4">
    <source>
        <dbReference type="ARBA" id="ARBA00022692"/>
    </source>
</evidence>
<dbReference type="Gene3D" id="1.20.1250.20">
    <property type="entry name" value="MFS general substrate transporter like domains"/>
    <property type="match status" value="1"/>
</dbReference>
<evidence type="ECO:0000256" key="6">
    <source>
        <dbReference type="ARBA" id="ARBA00023136"/>
    </source>
</evidence>